<organism evidence="2 3">
    <name type="scientific">Bordetella genomosp. 13</name>
    <dbReference type="NCBI Taxonomy" id="463040"/>
    <lineage>
        <taxon>Bacteria</taxon>
        <taxon>Pseudomonadati</taxon>
        <taxon>Pseudomonadota</taxon>
        <taxon>Betaproteobacteria</taxon>
        <taxon>Burkholderiales</taxon>
        <taxon>Alcaligenaceae</taxon>
        <taxon>Bordetella</taxon>
    </lineage>
</organism>
<reference evidence="2 3" key="1">
    <citation type="submission" date="2017-05" db="EMBL/GenBank/DDBJ databases">
        <title>Complete and WGS of Bordetella genogroups.</title>
        <authorList>
            <person name="Spilker T."/>
            <person name="LiPuma J."/>
        </authorList>
    </citation>
    <scope>NUCLEOTIDE SEQUENCE [LARGE SCALE GENOMIC DNA]</scope>
    <source>
        <strain evidence="2 3">AU7206</strain>
    </source>
</reference>
<sequence length="193" mass="21704">MTVEDLQDRFLEIAEIAARQEVWVEGRDGRPAYLMVSHSALQQRIAPMLRTIPADHPLAAVRRHIDAVVDPQLLGDIGQTRDEISVRDADAMLRLVAFRALVLQILYSFRTQRCLAEDVAYNLLFRWFYGDQYLLYVPPCAAEIEATLAELKDEVDVGNLLLGAIAVAERAMSPDAAHFTIHGELVAQWCPPH</sequence>
<dbReference type="STRING" id="463040.CAL15_02175"/>
<dbReference type="Pfam" id="PF05598">
    <property type="entry name" value="DUF772"/>
    <property type="match status" value="1"/>
</dbReference>
<name>A0A1W6Z794_9BORD</name>
<accession>A0A1W6Z794</accession>
<feature type="domain" description="Transposase InsH N-terminal" evidence="1">
    <location>
        <begin position="51"/>
        <end position="130"/>
    </location>
</feature>
<dbReference type="EMBL" id="CP021111">
    <property type="protein sequence ID" value="ARP93296.1"/>
    <property type="molecule type" value="Genomic_DNA"/>
</dbReference>
<evidence type="ECO:0000259" key="1">
    <source>
        <dbReference type="Pfam" id="PF05598"/>
    </source>
</evidence>
<evidence type="ECO:0000313" key="2">
    <source>
        <dbReference type="EMBL" id="ARP93296.1"/>
    </source>
</evidence>
<evidence type="ECO:0000313" key="3">
    <source>
        <dbReference type="Proteomes" id="UP000194161"/>
    </source>
</evidence>
<dbReference type="KEGG" id="bgm:CAL15_02175"/>
<proteinExistence type="predicted"/>
<dbReference type="AlphaFoldDB" id="A0A1W6Z794"/>
<keyword evidence="3" id="KW-1185">Reference proteome</keyword>
<gene>
    <name evidence="2" type="ORF">CAL15_02175</name>
</gene>
<protein>
    <recommendedName>
        <fullName evidence="1">Transposase InsH N-terminal domain-containing protein</fullName>
    </recommendedName>
</protein>
<dbReference type="InterPro" id="IPR008490">
    <property type="entry name" value="Transposase_InsH_N"/>
</dbReference>
<dbReference type="Proteomes" id="UP000194161">
    <property type="component" value="Chromosome"/>
</dbReference>